<dbReference type="RefSeq" id="WP_301199703.1">
    <property type="nucleotide sequence ID" value="NZ_JAPDPI010000022.1"/>
</dbReference>
<comment type="caution">
    <text evidence="1">The sequence shown here is derived from an EMBL/GenBank/DDBJ whole genome shotgun (WGS) entry which is preliminary data.</text>
</comment>
<dbReference type="AlphaFoldDB" id="A0AAE3MEX9"/>
<evidence type="ECO:0000313" key="1">
    <source>
        <dbReference type="EMBL" id="MCW3806331.1"/>
    </source>
</evidence>
<keyword evidence="2" id="KW-1185">Reference proteome</keyword>
<dbReference type="EMBL" id="JAPDPI010000022">
    <property type="protein sequence ID" value="MCW3806331.1"/>
    <property type="molecule type" value="Genomic_DNA"/>
</dbReference>
<proteinExistence type="predicted"/>
<evidence type="ECO:0000313" key="2">
    <source>
        <dbReference type="Proteomes" id="UP001207408"/>
    </source>
</evidence>
<organism evidence="1 2">
    <name type="scientific">Plebeiibacterium marinum</name>
    <dbReference type="NCBI Taxonomy" id="2992111"/>
    <lineage>
        <taxon>Bacteria</taxon>
        <taxon>Pseudomonadati</taxon>
        <taxon>Bacteroidota</taxon>
        <taxon>Bacteroidia</taxon>
        <taxon>Marinilabiliales</taxon>
        <taxon>Marinilabiliaceae</taxon>
        <taxon>Plebeiibacterium</taxon>
    </lineage>
</organism>
<gene>
    <name evidence="1" type="ORF">OM074_11905</name>
</gene>
<accession>A0AAE3MEX9</accession>
<reference evidence="1" key="1">
    <citation type="submission" date="2022-10" db="EMBL/GenBank/DDBJ databases">
        <authorList>
            <person name="Yu W.X."/>
        </authorList>
    </citation>
    <scope>NUCLEOTIDE SEQUENCE</scope>
    <source>
        <strain evidence="1">D04</strain>
    </source>
</reference>
<sequence>MNIKLLTSFAICLILTNCKNISETTGHNNNVVLNTNKYVLDFENDSCKVTIKEVNKKDFASFKNSYCSEPFLGMKADCISLKQLLSIIKKTDSTSILIDNDEFNHPYYSAFIDQKVICKMQDTLIKKKIIDALLITIEKKLFTIDTIMVTVNDKEKYTRFSNMVISDTIVSKSIVSQDSVIFENFELEKILTHLGGDFNKVLKLDSKEIQRIDLKLKRSDWDTTREKLETDLGLAFNTKSASKEKYIVKSLSMIKN</sequence>
<dbReference type="Proteomes" id="UP001207408">
    <property type="component" value="Unassembled WGS sequence"/>
</dbReference>
<protein>
    <submittedName>
        <fullName evidence="1">Uncharacterized protein</fullName>
    </submittedName>
</protein>
<name>A0AAE3MEX9_9BACT</name>